<evidence type="ECO:0000256" key="2">
    <source>
        <dbReference type="ARBA" id="ARBA00022448"/>
    </source>
</evidence>
<gene>
    <name evidence="7" type="ORF">MOBUDSM44075_03089</name>
</gene>
<evidence type="ECO:0000313" key="8">
    <source>
        <dbReference type="Proteomes" id="UP000036313"/>
    </source>
</evidence>
<evidence type="ECO:0000313" key="7">
    <source>
        <dbReference type="EMBL" id="KMO75495.1"/>
    </source>
</evidence>
<organism evidence="7 8">
    <name type="scientific">Mycolicibacterium obuense</name>
    <dbReference type="NCBI Taxonomy" id="1807"/>
    <lineage>
        <taxon>Bacteria</taxon>
        <taxon>Bacillati</taxon>
        <taxon>Actinomycetota</taxon>
        <taxon>Actinomycetes</taxon>
        <taxon>Mycobacteriales</taxon>
        <taxon>Mycobacteriaceae</taxon>
        <taxon>Mycolicibacterium</taxon>
    </lineage>
</organism>
<keyword evidence="5 6" id="KW-0472">Membrane</keyword>
<feature type="transmembrane region" description="Helical" evidence="6">
    <location>
        <begin position="159"/>
        <end position="182"/>
    </location>
</feature>
<dbReference type="Gene3D" id="1.20.1250.20">
    <property type="entry name" value="MFS general substrate transporter like domains"/>
    <property type="match status" value="2"/>
</dbReference>
<feature type="transmembrane region" description="Helical" evidence="6">
    <location>
        <begin position="379"/>
        <end position="399"/>
    </location>
</feature>
<comment type="caution">
    <text evidence="7">The sequence shown here is derived from an EMBL/GenBank/DDBJ whole genome shotgun (WGS) entry which is preliminary data.</text>
</comment>
<accession>A0A0J6VWQ3</accession>
<evidence type="ECO:0000256" key="3">
    <source>
        <dbReference type="ARBA" id="ARBA00022692"/>
    </source>
</evidence>
<proteinExistence type="predicted"/>
<feature type="transmembrane region" description="Helical" evidence="6">
    <location>
        <begin position="202"/>
        <end position="220"/>
    </location>
</feature>
<evidence type="ECO:0000256" key="1">
    <source>
        <dbReference type="ARBA" id="ARBA00004127"/>
    </source>
</evidence>
<feature type="transmembrane region" description="Helical" evidence="6">
    <location>
        <begin position="21"/>
        <end position="46"/>
    </location>
</feature>
<reference evidence="7 8" key="1">
    <citation type="journal article" date="2015" name="Genome Biol. Evol.">
        <title>Characterization of Three Mycobacterium spp. with Potential Use in Bioremediation by Genome Sequencing and Comparative Genomics.</title>
        <authorList>
            <person name="Das S."/>
            <person name="Pettersson B.M."/>
            <person name="Behra P.R."/>
            <person name="Ramesh M."/>
            <person name="Dasgupta S."/>
            <person name="Bhattacharya A."/>
            <person name="Kirsebom L.A."/>
        </authorList>
    </citation>
    <scope>NUCLEOTIDE SEQUENCE [LARGE SCALE GENOMIC DNA]</scope>
    <source>
        <strain evidence="7 8">DSM 44075</strain>
    </source>
</reference>
<dbReference type="GO" id="GO:0012505">
    <property type="term" value="C:endomembrane system"/>
    <property type="evidence" value="ECO:0007669"/>
    <property type="project" value="UniProtKB-SubCell"/>
</dbReference>
<evidence type="ECO:0000256" key="4">
    <source>
        <dbReference type="ARBA" id="ARBA00022989"/>
    </source>
</evidence>
<feature type="transmembrane region" description="Helical" evidence="6">
    <location>
        <begin position="94"/>
        <end position="112"/>
    </location>
</feature>
<feature type="transmembrane region" description="Helical" evidence="6">
    <location>
        <begin position="118"/>
        <end position="138"/>
    </location>
</feature>
<dbReference type="Pfam" id="PF11700">
    <property type="entry name" value="ATG22"/>
    <property type="match status" value="1"/>
</dbReference>
<dbReference type="SUPFAM" id="SSF103473">
    <property type="entry name" value="MFS general substrate transporter"/>
    <property type="match status" value="1"/>
</dbReference>
<sequence>MSESSPVQAPVAGPVRSRVAAWVLWDFGATPINAIVVTFVFSVYLTNAVGDDLPGDASPASWLGRALAVAGLMVAVFAPVTGVWVDAPGRRRRALALLTGAMVVLTASMSLIRDDHRFLLPGLVMLAVTAALSELATVPYNAMLRELSTPQTAGRVSGLGLAAGYVGSVVVLVIVYVGFVAGTGDTRGLLALPTADGQNVRAAMFLVAAWFALFALPLLLRGPAGAGALPPRVGFVGAYRRIWREIRQEWRRDRNVIYYLGASALFRDGLTGVFTFGAVLGVQVYGVSSADVLLFGIAACVVAAVGAVIGGFADDRLGARRVIITSLVAMIAVGLTLLTVSGPLAFWILGLALCLFIGPVGASARTLMMRMAMHGKEGVTFGLYATAGRAATFLAPWLFSAFIDIFDSDRAGLGGILVVLVLGLVAFACVRVPGRHVDA</sequence>
<feature type="transmembrane region" description="Helical" evidence="6">
    <location>
        <begin position="256"/>
        <end position="280"/>
    </location>
</feature>
<dbReference type="AlphaFoldDB" id="A0A0J6VWQ3"/>
<dbReference type="RefSeq" id="WP_048423763.1">
    <property type="nucleotide sequence ID" value="NZ_JYNU01000017.1"/>
</dbReference>
<evidence type="ECO:0000256" key="5">
    <source>
        <dbReference type="ARBA" id="ARBA00023136"/>
    </source>
</evidence>
<comment type="subcellular location">
    <subcellularLocation>
        <location evidence="1">Endomembrane system</location>
        <topology evidence="1">Multi-pass membrane protein</topology>
    </subcellularLocation>
</comment>
<feature type="transmembrane region" description="Helical" evidence="6">
    <location>
        <begin position="411"/>
        <end position="430"/>
    </location>
</feature>
<dbReference type="PANTHER" id="PTHR23519:SF1">
    <property type="entry name" value="AUTOPHAGY-RELATED PROTEIN 22"/>
    <property type="match status" value="1"/>
</dbReference>
<dbReference type="EMBL" id="JYNU01000017">
    <property type="protein sequence ID" value="KMO75495.1"/>
    <property type="molecule type" value="Genomic_DNA"/>
</dbReference>
<dbReference type="InterPro" id="IPR050495">
    <property type="entry name" value="ATG22/LtaA_families"/>
</dbReference>
<dbReference type="InterPro" id="IPR024671">
    <property type="entry name" value="Atg22-like"/>
</dbReference>
<dbReference type="PANTHER" id="PTHR23519">
    <property type="entry name" value="AUTOPHAGY-RELATED PROTEIN 22"/>
    <property type="match status" value="1"/>
</dbReference>
<feature type="transmembrane region" description="Helical" evidence="6">
    <location>
        <begin position="292"/>
        <end position="313"/>
    </location>
</feature>
<dbReference type="PATRIC" id="fig|1807.14.peg.3114"/>
<keyword evidence="3 6" id="KW-0812">Transmembrane</keyword>
<feature type="transmembrane region" description="Helical" evidence="6">
    <location>
        <begin position="322"/>
        <end position="340"/>
    </location>
</feature>
<evidence type="ECO:0000256" key="6">
    <source>
        <dbReference type="SAM" id="Phobius"/>
    </source>
</evidence>
<name>A0A0J6VWQ3_9MYCO</name>
<dbReference type="Proteomes" id="UP000036313">
    <property type="component" value="Unassembled WGS sequence"/>
</dbReference>
<keyword evidence="2" id="KW-0813">Transport</keyword>
<feature type="transmembrane region" description="Helical" evidence="6">
    <location>
        <begin position="346"/>
        <end position="367"/>
    </location>
</feature>
<protein>
    <submittedName>
        <fullName evidence="7">Vacuole effluxer Atg22 like protein</fullName>
    </submittedName>
</protein>
<keyword evidence="4 6" id="KW-1133">Transmembrane helix</keyword>
<dbReference type="InterPro" id="IPR036259">
    <property type="entry name" value="MFS_trans_sf"/>
</dbReference>
<feature type="transmembrane region" description="Helical" evidence="6">
    <location>
        <begin position="66"/>
        <end position="87"/>
    </location>
</feature>